<proteinExistence type="predicted"/>
<accession>A0A061BQI6</accession>
<dbReference type="KEGG" id="bbig:BBBOND_0003920"/>
<evidence type="ECO:0000313" key="1">
    <source>
        <dbReference type="EMBL" id="CDR71733.1"/>
    </source>
</evidence>
<gene>
    <name evidence="1" type="ORF">BBBOND_0003920</name>
</gene>
<dbReference type="RefSeq" id="XP_012770678.1">
    <property type="nucleotide sequence ID" value="XM_012915224.1"/>
</dbReference>
<protein>
    <recommendedName>
        <fullName evidence="2">Extracellular matrix-binding ebh</fullName>
    </recommendedName>
</protein>
<evidence type="ECO:0008006" key="2">
    <source>
        <dbReference type="Google" id="ProtNLM"/>
    </source>
</evidence>
<sequence>MGFLSGVLSNIQSHLGQHKNTLDNAIESLNTNKHLGKKGFNDAIGRVVAGVRGYNGNVKSSNEAVIEPLQLLLDYTKKNGGELITSINNIQAESHRLDPQLADAVRSCGDRLKEATERSKRCAEFLDPKANNNTKMKKNIYDLNDKLRDKVLHVRKLVEYESQRLASVHKRKDAELKETTEKIKTSFRNLKSCINKQVGDDIDKLVKSLMVRVQKILKKLREISSNLEKYISELGAWIKEAEEFATAALERINKILKHMDGTASTYTMNIKTAAESLGRDVEDLHRAGKNVKDNIADWVTKGTEKAKQLEGWKTAAQSVISEAVKKAKEVHEALDHGQHDALKHELGYNLEEIRKAGEAVGAANNKLQQYVGELEHWNTEATDVVGKADAKCRELFKKLDDTYVTNRMNGTKIRQEAMELERKGKALLNAYNKAHTGLGSLVRNIKEQVNGLKKHIVKDWSC</sequence>
<name>A0A061BQI6_BABBI</name>
<reference evidence="1" key="2">
    <citation type="submission" date="2014-06" db="EMBL/GenBank/DDBJ databases">
        <authorList>
            <person name="Aslett M."/>
            <person name="De Silva Nishadi"/>
        </authorList>
    </citation>
    <scope>NUCLEOTIDE SEQUENCE</scope>
    <source>
        <strain evidence="1">Bond</strain>
    </source>
</reference>
<dbReference type="VEuPathDB" id="PiroplasmaDB:BBBOND_0003920"/>
<dbReference type="AlphaFoldDB" id="A0A061BQI6"/>
<organism evidence="1">
    <name type="scientific">Babesia bigemina</name>
    <dbReference type="NCBI Taxonomy" id="5866"/>
    <lineage>
        <taxon>Eukaryota</taxon>
        <taxon>Sar</taxon>
        <taxon>Alveolata</taxon>
        <taxon>Apicomplexa</taxon>
        <taxon>Aconoidasida</taxon>
        <taxon>Piroplasmida</taxon>
        <taxon>Babesiidae</taxon>
        <taxon>Babesia</taxon>
    </lineage>
</organism>
<dbReference type="EMBL" id="LK055139">
    <property type="protein sequence ID" value="CDR71733.1"/>
    <property type="molecule type" value="Genomic_DNA"/>
</dbReference>
<dbReference type="GeneID" id="24561952"/>
<reference evidence="1" key="1">
    <citation type="journal article" date="2014" name="Nucleic Acids Res.">
        <title>The evolutionary dynamics of variant antigen genes in Babesia reveal a history of genomic innovation underlying host-parasite interaction.</title>
        <authorList>
            <person name="Jackson A.P."/>
            <person name="Otto T.D."/>
            <person name="Darby A."/>
            <person name="Ramaprasad A."/>
            <person name="Xia D."/>
            <person name="Echaide I.E."/>
            <person name="Farber M."/>
            <person name="Gahlot S."/>
            <person name="Gamble J."/>
            <person name="Gupta D."/>
            <person name="Gupta Y."/>
            <person name="Jackson L."/>
            <person name="Malandrin L."/>
            <person name="Malas T.B."/>
            <person name="Moussa E."/>
            <person name="Nair M."/>
            <person name="Reid AJ."/>
            <person name="Sanders M."/>
            <person name="Sharma J."/>
            <person name="Tracey A."/>
            <person name="Quail M.A."/>
            <person name="Weir W."/>
            <person name="Wastling J.M."/>
            <person name="Hall N."/>
            <person name="Willadsen P."/>
            <person name="Lingelbach K."/>
            <person name="Shiels B."/>
            <person name="Tait A."/>
            <person name="Berriman M."/>
            <person name="Allred D.R."/>
            <person name="Pain A."/>
        </authorList>
    </citation>
    <scope>NUCLEOTIDE SEQUENCE</scope>
    <source>
        <strain evidence="1">Bond</strain>
    </source>
</reference>